<dbReference type="AlphaFoldDB" id="A0A2P2J0R3"/>
<evidence type="ECO:0000256" key="1">
    <source>
        <dbReference type="SAM" id="Phobius"/>
    </source>
</evidence>
<feature type="transmembrane region" description="Helical" evidence="1">
    <location>
        <begin position="20"/>
        <end position="41"/>
    </location>
</feature>
<reference evidence="2" key="1">
    <citation type="submission" date="2018-02" db="EMBL/GenBank/DDBJ databases">
        <title>Rhizophora mucronata_Transcriptome.</title>
        <authorList>
            <person name="Meera S.P."/>
            <person name="Sreeshan A."/>
            <person name="Augustine A."/>
        </authorList>
    </citation>
    <scope>NUCLEOTIDE SEQUENCE</scope>
    <source>
        <tissue evidence="2">Leaf</tissue>
    </source>
</reference>
<dbReference type="EMBL" id="GGEC01006595">
    <property type="protein sequence ID" value="MBW87078.1"/>
    <property type="molecule type" value="Transcribed_RNA"/>
</dbReference>
<organism evidence="2">
    <name type="scientific">Rhizophora mucronata</name>
    <name type="common">Asiatic mangrove</name>
    <dbReference type="NCBI Taxonomy" id="61149"/>
    <lineage>
        <taxon>Eukaryota</taxon>
        <taxon>Viridiplantae</taxon>
        <taxon>Streptophyta</taxon>
        <taxon>Embryophyta</taxon>
        <taxon>Tracheophyta</taxon>
        <taxon>Spermatophyta</taxon>
        <taxon>Magnoliopsida</taxon>
        <taxon>eudicotyledons</taxon>
        <taxon>Gunneridae</taxon>
        <taxon>Pentapetalae</taxon>
        <taxon>rosids</taxon>
        <taxon>fabids</taxon>
        <taxon>Malpighiales</taxon>
        <taxon>Rhizophoraceae</taxon>
        <taxon>Rhizophora</taxon>
    </lineage>
</organism>
<sequence length="42" mass="4967">MIPSLTMEAQQFWPDSNYYYFSGFICSPFVFCLNAFLCMICH</sequence>
<keyword evidence="1" id="KW-0812">Transmembrane</keyword>
<evidence type="ECO:0000313" key="2">
    <source>
        <dbReference type="EMBL" id="MBW87078.1"/>
    </source>
</evidence>
<protein>
    <submittedName>
        <fullName evidence="2">Uncharacterized protein</fullName>
    </submittedName>
</protein>
<keyword evidence="1" id="KW-1133">Transmembrane helix</keyword>
<keyword evidence="1" id="KW-0472">Membrane</keyword>
<proteinExistence type="predicted"/>
<name>A0A2P2J0R3_RHIMU</name>
<accession>A0A2P2J0R3</accession>